<evidence type="ECO:0000313" key="3">
    <source>
        <dbReference type="Proteomes" id="UP000230002"/>
    </source>
</evidence>
<feature type="compositionally biased region" description="Polar residues" evidence="1">
    <location>
        <begin position="299"/>
        <end position="316"/>
    </location>
</feature>
<protein>
    <submittedName>
        <fullName evidence="2">Uncharacterized protein</fullName>
    </submittedName>
</protein>
<dbReference type="OrthoDB" id="9995831at2759"/>
<sequence>MAAHNTVTFPTTRPVSRASFDTASVTSLYNPHHAAATEVCELFYGASPPAWQAIERYYDPNAVYENPFITATSKSTIGDVHALARFLGQLDVPKPGAVLCTLFGLSPEHRWREAWFRGVSMWNEVNDVCECESFDGHKRIMVEHTLHVLVFPGLHPHAQQPPTNGRTSTGGFLPHSESSISLRDYVTMATPSAIRNRHPDISLWPPSPFHLVLPMITRLSFNEAGKITHHRDFWDVKDLLGLVPGMTFVQWVTSRLAAQGIRNVVRAGRALLHAPSQDEEAKIGVRTRRCSESGPPPSKSSTLSHLNRTEFTLSPT</sequence>
<reference evidence="2 3" key="1">
    <citation type="journal article" date="2015" name="Sci. Rep.">
        <title>Chromosome-level genome map provides insights into diverse defense mechanisms in the medicinal fungus Ganoderma sinense.</title>
        <authorList>
            <person name="Zhu Y."/>
            <person name="Xu J."/>
            <person name="Sun C."/>
            <person name="Zhou S."/>
            <person name="Xu H."/>
            <person name="Nelson D.R."/>
            <person name="Qian J."/>
            <person name="Song J."/>
            <person name="Luo H."/>
            <person name="Xiang L."/>
            <person name="Li Y."/>
            <person name="Xu Z."/>
            <person name="Ji A."/>
            <person name="Wang L."/>
            <person name="Lu S."/>
            <person name="Hayward A."/>
            <person name="Sun W."/>
            <person name="Li X."/>
            <person name="Schwartz D.C."/>
            <person name="Wang Y."/>
            <person name="Chen S."/>
        </authorList>
    </citation>
    <scope>NUCLEOTIDE SEQUENCE [LARGE SCALE GENOMIC DNA]</scope>
    <source>
        <strain evidence="2 3">ZZ0214-1</strain>
    </source>
</reference>
<dbReference type="AlphaFoldDB" id="A0A2G8SUZ6"/>
<dbReference type="Proteomes" id="UP000230002">
    <property type="component" value="Unassembled WGS sequence"/>
</dbReference>
<comment type="caution">
    <text evidence="2">The sequence shown here is derived from an EMBL/GenBank/DDBJ whole genome shotgun (WGS) entry which is preliminary data.</text>
</comment>
<feature type="region of interest" description="Disordered" evidence="1">
    <location>
        <begin position="282"/>
        <end position="316"/>
    </location>
</feature>
<proteinExistence type="predicted"/>
<accession>A0A2G8SUZ6</accession>
<dbReference type="STRING" id="1077348.A0A2G8SUZ6"/>
<evidence type="ECO:0000256" key="1">
    <source>
        <dbReference type="SAM" id="MobiDB-lite"/>
    </source>
</evidence>
<gene>
    <name evidence="2" type="ORF">GSI_01092</name>
</gene>
<organism evidence="2 3">
    <name type="scientific">Ganoderma sinense ZZ0214-1</name>
    <dbReference type="NCBI Taxonomy" id="1077348"/>
    <lineage>
        <taxon>Eukaryota</taxon>
        <taxon>Fungi</taxon>
        <taxon>Dikarya</taxon>
        <taxon>Basidiomycota</taxon>
        <taxon>Agaricomycotina</taxon>
        <taxon>Agaricomycetes</taxon>
        <taxon>Polyporales</taxon>
        <taxon>Polyporaceae</taxon>
        <taxon>Ganoderma</taxon>
    </lineage>
</organism>
<keyword evidence="3" id="KW-1185">Reference proteome</keyword>
<name>A0A2G8SUZ6_9APHY</name>
<evidence type="ECO:0000313" key="2">
    <source>
        <dbReference type="EMBL" id="PIL37398.1"/>
    </source>
</evidence>
<dbReference type="EMBL" id="AYKW01000001">
    <property type="protein sequence ID" value="PIL37398.1"/>
    <property type="molecule type" value="Genomic_DNA"/>
</dbReference>